<keyword evidence="9" id="KW-1185">Reference proteome</keyword>
<protein>
    <submittedName>
        <fullName evidence="8">CoA ester lyase</fullName>
    </submittedName>
</protein>
<gene>
    <name evidence="8" type="ORF">J1C48_03275</name>
</gene>
<dbReference type="EMBL" id="JAFMPP010000002">
    <property type="protein sequence ID" value="MBO0661588.1"/>
    <property type="molecule type" value="Genomic_DNA"/>
</dbReference>
<dbReference type="InterPro" id="IPR005000">
    <property type="entry name" value="Aldolase/citrate-lyase_domain"/>
</dbReference>
<dbReference type="GO" id="GO:0006107">
    <property type="term" value="P:oxaloacetate metabolic process"/>
    <property type="evidence" value="ECO:0007669"/>
    <property type="project" value="TreeGrafter"/>
</dbReference>
<dbReference type="Pfam" id="PF03328">
    <property type="entry name" value="HpcH_HpaI"/>
    <property type="match status" value="1"/>
</dbReference>
<keyword evidence="3 6" id="KW-0479">Metal-binding</keyword>
<dbReference type="AlphaFoldDB" id="A0A939FWZ9"/>
<evidence type="ECO:0000256" key="3">
    <source>
        <dbReference type="ARBA" id="ARBA00022723"/>
    </source>
</evidence>
<feature type="binding site" evidence="5">
    <location>
        <position position="122"/>
    </location>
    <ligand>
        <name>substrate</name>
    </ligand>
</feature>
<feature type="binding site" evidence="5">
    <location>
        <position position="64"/>
    </location>
    <ligand>
        <name>substrate</name>
    </ligand>
</feature>
<dbReference type="GO" id="GO:0000287">
    <property type="term" value="F:magnesium ion binding"/>
    <property type="evidence" value="ECO:0007669"/>
    <property type="project" value="TreeGrafter"/>
</dbReference>
<dbReference type="PANTHER" id="PTHR32308:SF10">
    <property type="entry name" value="CITRATE LYASE SUBUNIT BETA"/>
    <property type="match status" value="1"/>
</dbReference>
<name>A0A939FWZ9_9HYPH</name>
<dbReference type="InterPro" id="IPR015813">
    <property type="entry name" value="Pyrv/PenolPyrv_kinase-like_dom"/>
</dbReference>
<dbReference type="PANTHER" id="PTHR32308">
    <property type="entry name" value="LYASE BETA SUBUNIT, PUTATIVE (AFU_ORTHOLOGUE AFUA_4G13030)-RELATED"/>
    <property type="match status" value="1"/>
</dbReference>
<proteinExistence type="inferred from homology"/>
<keyword evidence="8" id="KW-0456">Lyase</keyword>
<evidence type="ECO:0000256" key="6">
    <source>
        <dbReference type="PIRSR" id="PIRSR015582-2"/>
    </source>
</evidence>
<evidence type="ECO:0000313" key="9">
    <source>
        <dbReference type="Proteomes" id="UP000664122"/>
    </source>
</evidence>
<evidence type="ECO:0000259" key="7">
    <source>
        <dbReference type="Pfam" id="PF03328"/>
    </source>
</evidence>
<organism evidence="8 9">
    <name type="scientific">Jiella flava</name>
    <dbReference type="NCBI Taxonomy" id="2816857"/>
    <lineage>
        <taxon>Bacteria</taxon>
        <taxon>Pseudomonadati</taxon>
        <taxon>Pseudomonadota</taxon>
        <taxon>Alphaproteobacteria</taxon>
        <taxon>Hyphomicrobiales</taxon>
        <taxon>Aurantimonadaceae</taxon>
        <taxon>Jiella</taxon>
    </lineage>
</organism>
<dbReference type="Proteomes" id="UP000664122">
    <property type="component" value="Unassembled WGS sequence"/>
</dbReference>
<dbReference type="InterPro" id="IPR011206">
    <property type="entry name" value="Citrate_lyase_beta/mcl1/mcl2"/>
</dbReference>
<feature type="binding site" evidence="6">
    <location>
        <position position="122"/>
    </location>
    <ligand>
        <name>Mg(2+)</name>
        <dbReference type="ChEBI" id="CHEBI:18420"/>
    </ligand>
</feature>
<evidence type="ECO:0000256" key="5">
    <source>
        <dbReference type="PIRSR" id="PIRSR015582-1"/>
    </source>
</evidence>
<comment type="caution">
    <text evidence="8">The sequence shown here is derived from an EMBL/GenBank/DDBJ whole genome shotgun (WGS) entry which is preliminary data.</text>
</comment>
<accession>A0A939FWZ9</accession>
<reference evidence="8" key="1">
    <citation type="submission" date="2021-03" db="EMBL/GenBank/DDBJ databases">
        <title>Whole genome sequence of Jiella sp. CQZ9-1.</title>
        <authorList>
            <person name="Tuo L."/>
        </authorList>
    </citation>
    <scope>NUCLEOTIDE SEQUENCE</scope>
    <source>
        <strain evidence="8">CQZ9-1</strain>
    </source>
</reference>
<evidence type="ECO:0000256" key="4">
    <source>
        <dbReference type="ARBA" id="ARBA00022842"/>
    </source>
</evidence>
<dbReference type="Gene3D" id="3.20.20.60">
    <property type="entry name" value="Phosphoenolpyruvate-binding domains"/>
    <property type="match status" value="1"/>
</dbReference>
<feature type="domain" description="HpcH/HpaI aldolase/citrate lyase" evidence="7">
    <location>
        <begin position="4"/>
        <end position="219"/>
    </location>
</feature>
<dbReference type="PIRSF" id="PIRSF015582">
    <property type="entry name" value="Cit_lyase_B"/>
    <property type="match status" value="1"/>
</dbReference>
<keyword evidence="4 6" id="KW-0460">Magnesium</keyword>
<evidence type="ECO:0000256" key="1">
    <source>
        <dbReference type="ARBA" id="ARBA00001946"/>
    </source>
</evidence>
<dbReference type="RefSeq" id="WP_207256278.1">
    <property type="nucleotide sequence ID" value="NZ_JAFMPP010000002.1"/>
</dbReference>
<dbReference type="GO" id="GO:0016829">
    <property type="term" value="F:lyase activity"/>
    <property type="evidence" value="ECO:0007669"/>
    <property type="project" value="UniProtKB-KW"/>
</dbReference>
<sequence>MLCRSLLFVPAVNRRALEKSDALPADVVIYDLEDAVAPRAKAEAREMLREHLAARRFTGLRAVRINPLDTSEGTEDLLMARGAGVDAVLLPKVEDADQLSEAARALDEMDAPAKLRLWAMIETPLGIVKAEKIARKGVRGRLSALVVGPNDIQLTTNIRPDAERTELLPWLMQIVLAAKANGLFVLDGIYSDFRDPDGFARECAAGRRMGFDGKSLIHPAQIAPANTAFAPSETDVLAAQKILAAFEHPENAERAVIQIDGRMIERLHLTEARRVLAQRDAIAARAAATATA</sequence>
<evidence type="ECO:0000313" key="8">
    <source>
        <dbReference type="EMBL" id="MBO0661588.1"/>
    </source>
</evidence>
<feature type="binding site" evidence="6">
    <location>
        <position position="151"/>
    </location>
    <ligand>
        <name>Mg(2+)</name>
        <dbReference type="ChEBI" id="CHEBI:18420"/>
    </ligand>
</feature>
<dbReference type="SUPFAM" id="SSF51621">
    <property type="entry name" value="Phosphoenolpyruvate/pyruvate domain"/>
    <property type="match status" value="1"/>
</dbReference>
<dbReference type="InterPro" id="IPR040442">
    <property type="entry name" value="Pyrv_kinase-like_dom_sf"/>
</dbReference>
<comment type="similarity">
    <text evidence="2">Belongs to the HpcH/HpaI aldolase family.</text>
</comment>
<comment type="cofactor">
    <cofactor evidence="1">
        <name>Mg(2+)</name>
        <dbReference type="ChEBI" id="CHEBI:18420"/>
    </cofactor>
</comment>
<evidence type="ECO:0000256" key="2">
    <source>
        <dbReference type="ARBA" id="ARBA00005568"/>
    </source>
</evidence>